<reference evidence="1 2" key="1">
    <citation type="submission" date="2021-06" db="EMBL/GenBank/DDBJ databases">
        <title>Caerostris extrusa draft genome.</title>
        <authorList>
            <person name="Kono N."/>
            <person name="Arakawa K."/>
        </authorList>
    </citation>
    <scope>NUCLEOTIDE SEQUENCE [LARGE SCALE GENOMIC DNA]</scope>
</reference>
<feature type="non-terminal residue" evidence="1">
    <location>
        <position position="37"/>
    </location>
</feature>
<gene>
    <name evidence="1" type="ORF">CEXT_33481</name>
</gene>
<evidence type="ECO:0000313" key="2">
    <source>
        <dbReference type="Proteomes" id="UP001054945"/>
    </source>
</evidence>
<dbReference type="AlphaFoldDB" id="A0AAV4PPT4"/>
<dbReference type="Proteomes" id="UP001054945">
    <property type="component" value="Unassembled WGS sequence"/>
</dbReference>
<accession>A0AAV4PPT4</accession>
<evidence type="ECO:0000313" key="1">
    <source>
        <dbReference type="EMBL" id="GIX99099.1"/>
    </source>
</evidence>
<comment type="caution">
    <text evidence="1">The sequence shown here is derived from an EMBL/GenBank/DDBJ whole genome shotgun (WGS) entry which is preliminary data.</text>
</comment>
<keyword evidence="2" id="KW-1185">Reference proteome</keyword>
<name>A0AAV4PPT4_CAEEX</name>
<dbReference type="EMBL" id="BPLR01005007">
    <property type="protein sequence ID" value="GIX99099.1"/>
    <property type="molecule type" value="Genomic_DNA"/>
</dbReference>
<proteinExistence type="predicted"/>
<protein>
    <submittedName>
        <fullName evidence="1">Uncharacterized protein</fullName>
    </submittedName>
</protein>
<organism evidence="1 2">
    <name type="scientific">Caerostris extrusa</name>
    <name type="common">Bark spider</name>
    <name type="synonym">Caerostris bankana</name>
    <dbReference type="NCBI Taxonomy" id="172846"/>
    <lineage>
        <taxon>Eukaryota</taxon>
        <taxon>Metazoa</taxon>
        <taxon>Ecdysozoa</taxon>
        <taxon>Arthropoda</taxon>
        <taxon>Chelicerata</taxon>
        <taxon>Arachnida</taxon>
        <taxon>Araneae</taxon>
        <taxon>Araneomorphae</taxon>
        <taxon>Entelegynae</taxon>
        <taxon>Araneoidea</taxon>
        <taxon>Araneidae</taxon>
        <taxon>Caerostris</taxon>
    </lineage>
</organism>
<sequence length="37" mass="3991">MSLAGKKCRKCIFSSMEKDELVKSVGWNSARGASSVV</sequence>